<dbReference type="Proteomes" id="UP001174136">
    <property type="component" value="Unassembled WGS sequence"/>
</dbReference>
<protein>
    <recommendedName>
        <fullName evidence="2">DUF4806 domain-containing protein</fullName>
    </recommendedName>
</protein>
<comment type="caution">
    <text evidence="3">The sequence shown here is derived from an EMBL/GenBank/DDBJ whole genome shotgun (WGS) entry which is preliminary data.</text>
</comment>
<feature type="domain" description="DUF4806" evidence="2">
    <location>
        <begin position="89"/>
        <end position="166"/>
    </location>
</feature>
<feature type="compositionally biased region" description="Acidic residues" evidence="1">
    <location>
        <begin position="16"/>
        <end position="25"/>
    </location>
</feature>
<feature type="region of interest" description="Disordered" evidence="1">
    <location>
        <begin position="1"/>
        <end position="44"/>
    </location>
</feature>
<reference evidence="3" key="1">
    <citation type="journal article" date="2023" name="Front. Mar. Sci.">
        <title>A new Merluccius polli reference genome to investigate the effects of global change in West African waters.</title>
        <authorList>
            <person name="Mateo J.L."/>
            <person name="Blanco-Fernandez C."/>
            <person name="Garcia-Vazquez E."/>
            <person name="Machado-Schiaffino G."/>
        </authorList>
    </citation>
    <scope>NUCLEOTIDE SEQUENCE</scope>
    <source>
        <strain evidence="3">C29</strain>
        <tissue evidence="3">Fin</tissue>
    </source>
</reference>
<dbReference type="InterPro" id="IPR032071">
    <property type="entry name" value="DUF4806"/>
</dbReference>
<dbReference type="Pfam" id="PF16064">
    <property type="entry name" value="DUF4806"/>
    <property type="match status" value="1"/>
</dbReference>
<name>A0AA47N293_MERPO</name>
<dbReference type="PANTHER" id="PTHR34153">
    <property type="entry name" value="SI:CH211-262H13.3-RELATED-RELATED"/>
    <property type="match status" value="1"/>
</dbReference>
<evidence type="ECO:0000313" key="4">
    <source>
        <dbReference type="Proteomes" id="UP001174136"/>
    </source>
</evidence>
<keyword evidence="4" id="KW-1185">Reference proteome</keyword>
<evidence type="ECO:0000313" key="3">
    <source>
        <dbReference type="EMBL" id="KAK0150535.1"/>
    </source>
</evidence>
<dbReference type="AlphaFoldDB" id="A0AA47N293"/>
<accession>A0AA47N293</accession>
<proteinExistence type="predicted"/>
<evidence type="ECO:0000259" key="2">
    <source>
        <dbReference type="Pfam" id="PF16064"/>
    </source>
</evidence>
<evidence type="ECO:0000256" key="1">
    <source>
        <dbReference type="SAM" id="MobiDB-lite"/>
    </source>
</evidence>
<sequence length="225" mass="25345">MSAWHGMKQSLTCDTSELDSDEEIEAGGRGKRPHKPMGERKKDQETADLHMLTLMENMKQQINQLSMMMSAMMARTNTAAEPIGEMPAEISFPLASLDELECFEDWLKNPANTLKKQHMVAMLASIGGRDTKHLIFNILAHIFSDCVAKSINWKGVNNKRKFSEMATKAILARAVRKNRVSEKATDTEINQFTIRWFNLACDRGGGRRARMHPPETDSTHAPISN</sequence>
<dbReference type="PANTHER" id="PTHR34153:SF2">
    <property type="entry name" value="SI:CH211-262H13.3-RELATED"/>
    <property type="match status" value="1"/>
</dbReference>
<organism evidence="3 4">
    <name type="scientific">Merluccius polli</name>
    <name type="common">Benguela hake</name>
    <name type="synonym">Merluccius cadenati</name>
    <dbReference type="NCBI Taxonomy" id="89951"/>
    <lineage>
        <taxon>Eukaryota</taxon>
        <taxon>Metazoa</taxon>
        <taxon>Chordata</taxon>
        <taxon>Craniata</taxon>
        <taxon>Vertebrata</taxon>
        <taxon>Euteleostomi</taxon>
        <taxon>Actinopterygii</taxon>
        <taxon>Neopterygii</taxon>
        <taxon>Teleostei</taxon>
        <taxon>Neoteleostei</taxon>
        <taxon>Acanthomorphata</taxon>
        <taxon>Zeiogadaria</taxon>
        <taxon>Gadariae</taxon>
        <taxon>Gadiformes</taxon>
        <taxon>Gadoidei</taxon>
        <taxon>Merlucciidae</taxon>
        <taxon>Merluccius</taxon>
    </lineage>
</organism>
<dbReference type="EMBL" id="JAOPHQ010001468">
    <property type="protein sequence ID" value="KAK0150535.1"/>
    <property type="molecule type" value="Genomic_DNA"/>
</dbReference>
<gene>
    <name evidence="3" type="ORF">N1851_008357</name>
</gene>